<feature type="region of interest" description="Disordered" evidence="1">
    <location>
        <begin position="339"/>
        <end position="358"/>
    </location>
</feature>
<feature type="compositionally biased region" description="Basic and acidic residues" evidence="1">
    <location>
        <begin position="402"/>
        <end position="411"/>
    </location>
</feature>
<dbReference type="InterPro" id="IPR040256">
    <property type="entry name" value="At4g02000-like"/>
</dbReference>
<name>A0A811QNT1_9POAL</name>
<dbReference type="Proteomes" id="UP000604825">
    <property type="component" value="Unassembled WGS sequence"/>
</dbReference>
<evidence type="ECO:0008006" key="4">
    <source>
        <dbReference type="Google" id="ProtNLM"/>
    </source>
</evidence>
<comment type="caution">
    <text evidence="2">The sequence shown here is derived from an EMBL/GenBank/DDBJ whole genome shotgun (WGS) entry which is preliminary data.</text>
</comment>
<gene>
    <name evidence="2" type="ORF">NCGR_LOCUS41144</name>
</gene>
<proteinExistence type="predicted"/>
<protein>
    <recommendedName>
        <fullName evidence="4">CCHC-type domain-containing protein</fullName>
    </recommendedName>
</protein>
<organism evidence="2 3">
    <name type="scientific">Miscanthus lutarioriparius</name>
    <dbReference type="NCBI Taxonomy" id="422564"/>
    <lineage>
        <taxon>Eukaryota</taxon>
        <taxon>Viridiplantae</taxon>
        <taxon>Streptophyta</taxon>
        <taxon>Embryophyta</taxon>
        <taxon>Tracheophyta</taxon>
        <taxon>Spermatophyta</taxon>
        <taxon>Magnoliopsida</taxon>
        <taxon>Liliopsida</taxon>
        <taxon>Poales</taxon>
        <taxon>Poaceae</taxon>
        <taxon>PACMAD clade</taxon>
        <taxon>Panicoideae</taxon>
        <taxon>Andropogonodae</taxon>
        <taxon>Andropogoneae</taxon>
        <taxon>Saccharinae</taxon>
        <taxon>Miscanthus</taxon>
    </lineage>
</organism>
<feature type="region of interest" description="Disordered" evidence="1">
    <location>
        <begin position="402"/>
        <end position="421"/>
    </location>
</feature>
<dbReference type="EMBL" id="CAJGYO010000010">
    <property type="protein sequence ID" value="CAD6257659.1"/>
    <property type="molecule type" value="Genomic_DNA"/>
</dbReference>
<dbReference type="OrthoDB" id="682893at2759"/>
<accession>A0A811QNT1</accession>
<sequence>MADPPSSQIFSHVRSKPETCREKKTNKFRIGCNMQKYASFAPCVHENPKTLVSASPYTLCPQTSGLPLECWQSEGRLPSGVPMEGVEGMLMKLQLSSEEKRSIKFEAEAGSGENDRPPQAVAKLFSERNIRPDVIEQSVGWIWCPTRGISCKDLGDNVFLISFNQTSGLRRALDDGPWMISKELLVVMEFDEAKSVDEFDFSVVPIWMRVERLPLGLMNRGAARAIGDDVGEFMEVDADGSDLAAGRDLRLKVRMDIRKPLCRGILADLGPNKGDRWCPITYEHFPDFCYICGLIGHVDRACLKKLGKGEKAPYSRELRYIPPRKPIGGFGGSVSWRDGHSDSWSSGGKSRSDGPSWWKDVEKGDVKVIKGRKDDGEEVTSPIKEMQLSEKTPGAVRTELFPKEVGDEHSKGHMNSTMQKA</sequence>
<evidence type="ECO:0000256" key="1">
    <source>
        <dbReference type="SAM" id="MobiDB-lite"/>
    </source>
</evidence>
<reference evidence="2" key="1">
    <citation type="submission" date="2020-10" db="EMBL/GenBank/DDBJ databases">
        <authorList>
            <person name="Han B."/>
            <person name="Lu T."/>
            <person name="Zhao Q."/>
            <person name="Huang X."/>
            <person name="Zhao Y."/>
        </authorList>
    </citation>
    <scope>NUCLEOTIDE SEQUENCE</scope>
</reference>
<evidence type="ECO:0000313" key="3">
    <source>
        <dbReference type="Proteomes" id="UP000604825"/>
    </source>
</evidence>
<dbReference type="PANTHER" id="PTHR31286">
    <property type="entry name" value="GLYCINE-RICH CELL WALL STRUCTURAL PROTEIN 1.8-LIKE"/>
    <property type="match status" value="1"/>
</dbReference>
<keyword evidence="3" id="KW-1185">Reference proteome</keyword>
<evidence type="ECO:0000313" key="2">
    <source>
        <dbReference type="EMBL" id="CAD6257659.1"/>
    </source>
</evidence>
<dbReference type="AlphaFoldDB" id="A0A811QNT1"/>
<dbReference type="PANTHER" id="PTHR31286:SF180">
    <property type="entry name" value="OS10G0362600 PROTEIN"/>
    <property type="match status" value="1"/>
</dbReference>